<dbReference type="Gene3D" id="3.30.559.10">
    <property type="entry name" value="Chloramphenicol acetyltransferase-like domain"/>
    <property type="match status" value="2"/>
</dbReference>
<dbReference type="PANTHER" id="PTHR31623:SF110">
    <property type="entry name" value="VINORINE SYNTHASE-LIKE"/>
    <property type="match status" value="1"/>
</dbReference>
<name>A0AAW2YEN1_9LAMI</name>
<comment type="caution">
    <text evidence="5">The sequence shown here is derived from an EMBL/GenBank/DDBJ whole genome shotgun (WGS) entry which is preliminary data.</text>
</comment>
<gene>
    <name evidence="5" type="ORF">Slati_0312900</name>
</gene>
<evidence type="ECO:0000256" key="3">
    <source>
        <dbReference type="ARBA" id="ARBA00023315"/>
    </source>
</evidence>
<dbReference type="PANTHER" id="PTHR31623">
    <property type="entry name" value="F21J9.9"/>
    <property type="match status" value="1"/>
</dbReference>
<dbReference type="Pfam" id="PF02458">
    <property type="entry name" value="Transferase"/>
    <property type="match status" value="1"/>
</dbReference>
<evidence type="ECO:0000313" key="5">
    <source>
        <dbReference type="EMBL" id="KAL0464253.1"/>
    </source>
</evidence>
<keyword evidence="4" id="KW-0732">Signal</keyword>
<reference evidence="5" key="2">
    <citation type="journal article" date="2024" name="Plant">
        <title>Genomic evolution and insights into agronomic trait innovations of Sesamum species.</title>
        <authorList>
            <person name="Miao H."/>
            <person name="Wang L."/>
            <person name="Qu L."/>
            <person name="Liu H."/>
            <person name="Sun Y."/>
            <person name="Le M."/>
            <person name="Wang Q."/>
            <person name="Wei S."/>
            <person name="Zheng Y."/>
            <person name="Lin W."/>
            <person name="Duan Y."/>
            <person name="Cao H."/>
            <person name="Xiong S."/>
            <person name="Wang X."/>
            <person name="Wei L."/>
            <person name="Li C."/>
            <person name="Ma Q."/>
            <person name="Ju M."/>
            <person name="Zhao R."/>
            <person name="Li G."/>
            <person name="Mu C."/>
            <person name="Tian Q."/>
            <person name="Mei H."/>
            <person name="Zhang T."/>
            <person name="Gao T."/>
            <person name="Zhang H."/>
        </authorList>
    </citation>
    <scope>NUCLEOTIDE SEQUENCE</scope>
    <source>
        <strain evidence="5">KEN1</strain>
    </source>
</reference>
<proteinExistence type="inferred from homology"/>
<dbReference type="InterPro" id="IPR023213">
    <property type="entry name" value="CAT-like_dom_sf"/>
</dbReference>
<keyword evidence="2" id="KW-0808">Transferase</keyword>
<feature type="chain" id="PRO_5043351904" evidence="4">
    <location>
        <begin position="17"/>
        <end position="459"/>
    </location>
</feature>
<organism evidence="5">
    <name type="scientific">Sesamum latifolium</name>
    <dbReference type="NCBI Taxonomy" id="2727402"/>
    <lineage>
        <taxon>Eukaryota</taxon>
        <taxon>Viridiplantae</taxon>
        <taxon>Streptophyta</taxon>
        <taxon>Embryophyta</taxon>
        <taxon>Tracheophyta</taxon>
        <taxon>Spermatophyta</taxon>
        <taxon>Magnoliopsida</taxon>
        <taxon>eudicotyledons</taxon>
        <taxon>Gunneridae</taxon>
        <taxon>Pentapetalae</taxon>
        <taxon>asterids</taxon>
        <taxon>lamiids</taxon>
        <taxon>Lamiales</taxon>
        <taxon>Pedaliaceae</taxon>
        <taxon>Sesamum</taxon>
    </lineage>
</organism>
<dbReference type="EMBL" id="JACGWN010000001">
    <property type="protein sequence ID" value="KAL0464253.1"/>
    <property type="molecule type" value="Genomic_DNA"/>
</dbReference>
<evidence type="ECO:0000256" key="2">
    <source>
        <dbReference type="ARBA" id="ARBA00022679"/>
    </source>
</evidence>
<dbReference type="AlphaFoldDB" id="A0AAW2YEN1"/>
<feature type="signal peptide" evidence="4">
    <location>
        <begin position="1"/>
        <end position="16"/>
    </location>
</feature>
<comment type="similarity">
    <text evidence="1">Belongs to the plant acyltransferase family.</text>
</comment>
<evidence type="ECO:0000256" key="1">
    <source>
        <dbReference type="ARBA" id="ARBA00009861"/>
    </source>
</evidence>
<evidence type="ECO:0000256" key="4">
    <source>
        <dbReference type="SAM" id="SignalP"/>
    </source>
</evidence>
<accession>A0AAW2YEN1</accession>
<protein>
    <submittedName>
        <fullName evidence="5">Stemmadenine O-acetyltransferase</fullName>
    </submittedName>
</protein>
<sequence length="459" mass="51281">MIVHWWLLAVVSYTNFSSTPKTKHGLAGSVHVISKELIKPSSPTPDHLKTLNLSVLDQITPPVYISLIFFYEADELKGLASSTDRSQICHHLKQSLSKTLTSFYPLAGKIDPENFTVFCDDNGVEFVEARARARLQDVVQDAKLEEFQKYLPVDPLGGIHVGEGTLFMVQINFFDCGGVAVAACVSHLVADGSSLVDFMNAWAATCRGENPKTAPEFGVLRRYFPARDLSDSNISPALVMGNDKLVTKRFVFDKEKLAALKQAAATGDVRDPTRVEAVSAFILKHFIETNPLDAKKILLACHMVNIRSRASPPLENTFGNGWLTAAAELSHQHRLPAPELHELVSKLRRAIRAIDDEYIRETEREDRFLSDLDRLYDLVSEGEAEVFLFSSWCRFPMYEVDFGWGKAVWVCTTALLLNNYVILMSRRDGNGIDAWINMLPDKVQSLETQFKLIGSTNLG</sequence>
<keyword evidence="3" id="KW-0012">Acyltransferase</keyword>
<dbReference type="GO" id="GO:0016746">
    <property type="term" value="F:acyltransferase activity"/>
    <property type="evidence" value="ECO:0007669"/>
    <property type="project" value="UniProtKB-KW"/>
</dbReference>
<reference evidence="5" key="1">
    <citation type="submission" date="2020-06" db="EMBL/GenBank/DDBJ databases">
        <authorList>
            <person name="Li T."/>
            <person name="Hu X."/>
            <person name="Zhang T."/>
            <person name="Song X."/>
            <person name="Zhang H."/>
            <person name="Dai N."/>
            <person name="Sheng W."/>
            <person name="Hou X."/>
            <person name="Wei L."/>
        </authorList>
    </citation>
    <scope>NUCLEOTIDE SEQUENCE</scope>
    <source>
        <strain evidence="5">KEN1</strain>
        <tissue evidence="5">Leaf</tissue>
    </source>
</reference>